<evidence type="ECO:0000313" key="1">
    <source>
        <dbReference type="EMBL" id="MCC2242596.1"/>
    </source>
</evidence>
<proteinExistence type="predicted"/>
<gene>
    <name evidence="1" type="ORF">LKD47_09840</name>
</gene>
<evidence type="ECO:0000313" key="2">
    <source>
        <dbReference type="Proteomes" id="UP001198893"/>
    </source>
</evidence>
<protein>
    <submittedName>
        <fullName evidence="1">Uncharacterized protein</fullName>
    </submittedName>
</protein>
<sequence>MAELLTRQIVYEYQKRLKALPDYGNQDIRERRELRIELQNRCGITELQALNVLNGHHVPDIITICERKRWEDEFNDKYGNQDNQGLGKVRRRA</sequence>
<accession>A0AAW4WH20</accession>
<dbReference type="EMBL" id="JAJEQW010000010">
    <property type="protein sequence ID" value="MCC2242596.1"/>
    <property type="molecule type" value="Genomic_DNA"/>
</dbReference>
<name>A0AAW4WH20_9FIRM</name>
<comment type="caution">
    <text evidence="1">The sequence shown here is derived from an EMBL/GenBank/DDBJ whole genome shotgun (WGS) entry which is preliminary data.</text>
</comment>
<organism evidence="1 2">
    <name type="scientific">Roseburia amylophila</name>
    <dbReference type="NCBI Taxonomy" id="2981794"/>
    <lineage>
        <taxon>Bacteria</taxon>
        <taxon>Bacillati</taxon>
        <taxon>Bacillota</taxon>
        <taxon>Clostridia</taxon>
        <taxon>Lachnospirales</taxon>
        <taxon>Lachnospiraceae</taxon>
        <taxon>Roseburia</taxon>
    </lineage>
</organism>
<dbReference type="RefSeq" id="WP_227710334.1">
    <property type="nucleotide sequence ID" value="NZ_JAJEQW010000010.1"/>
</dbReference>
<reference evidence="1" key="1">
    <citation type="submission" date="2021-10" db="EMBL/GenBank/DDBJ databases">
        <title>Anaerobic single-cell dispensing facilitates the cultivation of human gut bacteria.</title>
        <authorList>
            <person name="Afrizal A."/>
        </authorList>
    </citation>
    <scope>NUCLEOTIDE SEQUENCE</scope>
    <source>
        <strain evidence="1">CLA-AA-H204</strain>
    </source>
</reference>
<dbReference type="AlphaFoldDB" id="A0AAW4WH20"/>
<dbReference type="Proteomes" id="UP001198893">
    <property type="component" value="Unassembled WGS sequence"/>
</dbReference>